<proteinExistence type="predicted"/>
<evidence type="ECO:0000313" key="2">
    <source>
        <dbReference type="Proteomes" id="UP001152795"/>
    </source>
</evidence>
<dbReference type="Proteomes" id="UP001152795">
    <property type="component" value="Unassembled WGS sequence"/>
</dbReference>
<protein>
    <submittedName>
        <fullName evidence="1">Uncharacterized protein</fullName>
    </submittedName>
</protein>
<keyword evidence="2" id="KW-1185">Reference proteome</keyword>
<evidence type="ECO:0000313" key="1">
    <source>
        <dbReference type="EMBL" id="CAB3976586.1"/>
    </source>
</evidence>
<name>A0A6S7FL11_PARCT</name>
<gene>
    <name evidence="1" type="ORF">PACLA_8A031228</name>
</gene>
<organism evidence="1 2">
    <name type="scientific">Paramuricea clavata</name>
    <name type="common">Red gorgonian</name>
    <name type="synonym">Violescent sea-whip</name>
    <dbReference type="NCBI Taxonomy" id="317549"/>
    <lineage>
        <taxon>Eukaryota</taxon>
        <taxon>Metazoa</taxon>
        <taxon>Cnidaria</taxon>
        <taxon>Anthozoa</taxon>
        <taxon>Octocorallia</taxon>
        <taxon>Malacalcyonacea</taxon>
        <taxon>Plexauridae</taxon>
        <taxon>Paramuricea</taxon>
    </lineage>
</organism>
<sequence>MAEKSVEKPNDILKDFHEILQRCCQLEDTLLKNVGLLNCIKNNEASSPKDLEKSQAKLQVLTQKTDALESEMNKLTAKDFQSKEIDLQKLEKRCEKTVEIYEKSKETFQQLLQEIEQEKCDK</sequence>
<dbReference type="EMBL" id="CACRXK020000003">
    <property type="protein sequence ID" value="CAB3976586.1"/>
    <property type="molecule type" value="Genomic_DNA"/>
</dbReference>
<reference evidence="1" key="1">
    <citation type="submission" date="2020-04" db="EMBL/GenBank/DDBJ databases">
        <authorList>
            <person name="Alioto T."/>
            <person name="Alioto T."/>
            <person name="Gomez Garrido J."/>
        </authorList>
    </citation>
    <scope>NUCLEOTIDE SEQUENCE</scope>
    <source>
        <strain evidence="1">A484AB</strain>
    </source>
</reference>
<dbReference type="AlphaFoldDB" id="A0A6S7FL11"/>
<accession>A0A6S7FL11</accession>
<comment type="caution">
    <text evidence="1">The sequence shown here is derived from an EMBL/GenBank/DDBJ whole genome shotgun (WGS) entry which is preliminary data.</text>
</comment>